<dbReference type="Proteomes" id="UP000001558">
    <property type="component" value="Chromosome"/>
</dbReference>
<dbReference type="eggNOG" id="COG3173">
    <property type="taxonomic scope" value="Bacteria"/>
</dbReference>
<dbReference type="RefSeq" id="WP_011865807.1">
    <property type="nucleotide sequence ID" value="NC_009092.1"/>
</dbReference>
<dbReference type="KEGG" id="slo:Shew_2009"/>
<dbReference type="Pfam" id="PF02958">
    <property type="entry name" value="EcKL"/>
    <property type="match status" value="2"/>
</dbReference>
<sequence>MNIEQLLCETLSCEKVIKLGKLQTLWSGYGEIARFMVHYLPEGPYDSSRDDLINRPASQTVIVKHIAPPTQSCHPHQWDTEVSHQRKMRSYQVELNWYRDFARRCQEVLNLPQLLAADQDTETQEMLLVMSDLDAQGFDQRRINLTQAELYACIEWLARFHAMFAYEAFPKEDALDDASYDGLWPIGTYWHLATRPDELEVMTDSPLKNATEAIDARLNQARFQTLVHGDAKVANFCFHKEVESLGVNGVAAVDFQYVGAGIGVKDFIYLLGSCLDEAQLVTIYDAACSHYFKSLKQQLSGRWAAEQIEALVAEWSDLLPFAWADFERFLAGWQPQHHKRNGFSQDMTQRVLKALGSVR</sequence>
<dbReference type="InterPro" id="IPR004119">
    <property type="entry name" value="EcKL"/>
</dbReference>
<dbReference type="PANTHER" id="PTHR11012:SF30">
    <property type="entry name" value="PROTEIN KINASE-LIKE DOMAIN-CONTAINING"/>
    <property type="match status" value="1"/>
</dbReference>
<name>A3QEH7_SHELP</name>
<dbReference type="EMBL" id="CP000606">
    <property type="protein sequence ID" value="ABO23875.1"/>
    <property type="molecule type" value="Genomic_DNA"/>
</dbReference>
<dbReference type="PANTHER" id="PTHR11012">
    <property type="entry name" value="PROTEIN KINASE-LIKE DOMAIN-CONTAINING"/>
    <property type="match status" value="1"/>
</dbReference>
<keyword evidence="2" id="KW-1185">Reference proteome</keyword>
<accession>A3QEH7</accession>
<evidence type="ECO:0000313" key="2">
    <source>
        <dbReference type="Proteomes" id="UP000001558"/>
    </source>
</evidence>
<organism evidence="1 2">
    <name type="scientific">Shewanella loihica (strain ATCC BAA-1088 / PV-4)</name>
    <dbReference type="NCBI Taxonomy" id="323850"/>
    <lineage>
        <taxon>Bacteria</taxon>
        <taxon>Pseudomonadati</taxon>
        <taxon>Pseudomonadota</taxon>
        <taxon>Gammaproteobacteria</taxon>
        <taxon>Alteromonadales</taxon>
        <taxon>Shewanellaceae</taxon>
        <taxon>Shewanella</taxon>
    </lineage>
</organism>
<protein>
    <recommendedName>
        <fullName evidence="3">CHK kinase-like domain-containing protein</fullName>
    </recommendedName>
</protein>
<dbReference type="HOGENOM" id="CLU_049945_0_0_6"/>
<dbReference type="SUPFAM" id="SSF56112">
    <property type="entry name" value="Protein kinase-like (PK-like)"/>
    <property type="match status" value="1"/>
</dbReference>
<proteinExistence type="predicted"/>
<evidence type="ECO:0008006" key="3">
    <source>
        <dbReference type="Google" id="ProtNLM"/>
    </source>
</evidence>
<dbReference type="Gene3D" id="3.90.1200.10">
    <property type="match status" value="1"/>
</dbReference>
<dbReference type="InterPro" id="IPR011009">
    <property type="entry name" value="Kinase-like_dom_sf"/>
</dbReference>
<gene>
    <name evidence="1" type="ordered locus">Shew_2009</name>
</gene>
<dbReference type="AlphaFoldDB" id="A3QEH7"/>
<evidence type="ECO:0000313" key="1">
    <source>
        <dbReference type="EMBL" id="ABO23875.1"/>
    </source>
</evidence>
<reference evidence="1 2" key="1">
    <citation type="submission" date="2007-03" db="EMBL/GenBank/DDBJ databases">
        <title>Complete sequence of Shewanella loihica PV-4.</title>
        <authorList>
            <consortium name="US DOE Joint Genome Institute"/>
            <person name="Copeland A."/>
            <person name="Lucas S."/>
            <person name="Lapidus A."/>
            <person name="Barry K."/>
            <person name="Detter J.C."/>
            <person name="Glavina del Rio T."/>
            <person name="Hammon N."/>
            <person name="Israni S."/>
            <person name="Dalin E."/>
            <person name="Tice H."/>
            <person name="Pitluck S."/>
            <person name="Chain P."/>
            <person name="Malfatti S."/>
            <person name="Shin M."/>
            <person name="Vergez L."/>
            <person name="Schmutz J."/>
            <person name="Larimer F."/>
            <person name="Land M."/>
            <person name="Hauser L."/>
            <person name="Kyrpides N."/>
            <person name="Mikhailova N."/>
            <person name="Romine M.F."/>
            <person name="Serres G."/>
            <person name="Fredrickson J."/>
            <person name="Tiedje J."/>
            <person name="Richardson P."/>
        </authorList>
    </citation>
    <scope>NUCLEOTIDE SEQUENCE [LARGE SCALE GENOMIC DNA]</scope>
    <source>
        <strain evidence="2">ATCC BAA-1088 / PV-4</strain>
    </source>
</reference>